<dbReference type="SUPFAM" id="SSF51735">
    <property type="entry name" value="NAD(P)-binding Rossmann-fold domains"/>
    <property type="match status" value="1"/>
</dbReference>
<accession>A0AAE8N0U3</accession>
<evidence type="ECO:0000256" key="6">
    <source>
        <dbReference type="ARBA" id="ARBA00022833"/>
    </source>
</evidence>
<dbReference type="Proteomes" id="UP001187682">
    <property type="component" value="Unassembled WGS sequence"/>
</dbReference>
<dbReference type="Pfam" id="PF00107">
    <property type="entry name" value="ADH_zinc_N"/>
    <property type="match status" value="1"/>
</dbReference>
<dbReference type="EMBL" id="ONZQ02000010">
    <property type="protein sequence ID" value="SPO04371.1"/>
    <property type="molecule type" value="Genomic_DNA"/>
</dbReference>
<keyword evidence="5 11" id="KW-0479">Metal-binding</keyword>
<keyword evidence="4" id="KW-0597">Phosphoprotein</keyword>
<evidence type="ECO:0000256" key="4">
    <source>
        <dbReference type="ARBA" id="ARBA00022553"/>
    </source>
</evidence>
<keyword evidence="8" id="KW-0560">Oxidoreductase</keyword>
<evidence type="ECO:0000313" key="13">
    <source>
        <dbReference type="EMBL" id="SPO04371.1"/>
    </source>
</evidence>
<dbReference type="InterPro" id="IPR047109">
    <property type="entry name" value="CAD-like"/>
</dbReference>
<dbReference type="AlphaFoldDB" id="A0AAE8N0U3"/>
<dbReference type="PANTHER" id="PTHR42683">
    <property type="entry name" value="ALDEHYDE REDUCTASE"/>
    <property type="match status" value="1"/>
</dbReference>
<keyword evidence="6 11" id="KW-0862">Zinc</keyword>
<comment type="cofactor">
    <cofactor evidence="1 11">
        <name>Zn(2+)</name>
        <dbReference type="ChEBI" id="CHEBI:29105"/>
    </cofactor>
</comment>
<gene>
    <name evidence="13" type="ORF">DNG_07056</name>
</gene>
<evidence type="ECO:0000256" key="9">
    <source>
        <dbReference type="ARBA" id="ARBA00024074"/>
    </source>
</evidence>
<organism evidence="13 14">
    <name type="scientific">Cephalotrichum gorgonifer</name>
    <dbReference type="NCBI Taxonomy" id="2041049"/>
    <lineage>
        <taxon>Eukaryota</taxon>
        <taxon>Fungi</taxon>
        <taxon>Dikarya</taxon>
        <taxon>Ascomycota</taxon>
        <taxon>Pezizomycotina</taxon>
        <taxon>Sordariomycetes</taxon>
        <taxon>Hypocreomycetidae</taxon>
        <taxon>Microascales</taxon>
        <taxon>Microascaceae</taxon>
        <taxon>Cephalotrichum</taxon>
    </lineage>
</organism>
<evidence type="ECO:0000256" key="7">
    <source>
        <dbReference type="ARBA" id="ARBA00022857"/>
    </source>
</evidence>
<dbReference type="InterPro" id="IPR013149">
    <property type="entry name" value="ADH-like_C"/>
</dbReference>
<evidence type="ECO:0000313" key="14">
    <source>
        <dbReference type="Proteomes" id="UP001187682"/>
    </source>
</evidence>
<evidence type="ECO:0000256" key="2">
    <source>
        <dbReference type="ARBA" id="ARBA00008072"/>
    </source>
</evidence>
<evidence type="ECO:0000256" key="8">
    <source>
        <dbReference type="ARBA" id="ARBA00023002"/>
    </source>
</evidence>
<comment type="catalytic activity">
    <reaction evidence="10">
        <text>a primary alcohol + NADP(+) = an aldehyde + NADPH + H(+)</text>
        <dbReference type="Rhea" id="RHEA:15937"/>
        <dbReference type="ChEBI" id="CHEBI:15378"/>
        <dbReference type="ChEBI" id="CHEBI:15734"/>
        <dbReference type="ChEBI" id="CHEBI:17478"/>
        <dbReference type="ChEBI" id="CHEBI:57783"/>
        <dbReference type="ChEBI" id="CHEBI:58349"/>
        <dbReference type="EC" id="1.1.1.2"/>
    </reaction>
    <physiologicalReaction direction="left-to-right" evidence="10">
        <dbReference type="Rhea" id="RHEA:15938"/>
    </physiologicalReaction>
    <physiologicalReaction direction="right-to-left" evidence="10">
        <dbReference type="Rhea" id="RHEA:15939"/>
    </physiologicalReaction>
</comment>
<dbReference type="Gene3D" id="3.40.50.720">
    <property type="entry name" value="NAD(P)-binding Rossmann-like Domain"/>
    <property type="match status" value="1"/>
</dbReference>
<dbReference type="InterPro" id="IPR036291">
    <property type="entry name" value="NAD(P)-bd_dom_sf"/>
</dbReference>
<dbReference type="EC" id="1.1.1.2" evidence="9"/>
<comment type="subunit">
    <text evidence="3">Homodimer.</text>
</comment>
<evidence type="ECO:0000256" key="10">
    <source>
        <dbReference type="ARBA" id="ARBA00050997"/>
    </source>
</evidence>
<dbReference type="SMART" id="SM00829">
    <property type="entry name" value="PKS_ER"/>
    <property type="match status" value="1"/>
</dbReference>
<dbReference type="InterPro" id="IPR002328">
    <property type="entry name" value="ADH_Zn_CS"/>
</dbReference>
<dbReference type="InterPro" id="IPR011032">
    <property type="entry name" value="GroES-like_sf"/>
</dbReference>
<dbReference type="CDD" id="cd05283">
    <property type="entry name" value="CAD1"/>
    <property type="match status" value="1"/>
</dbReference>
<dbReference type="GO" id="GO:0008270">
    <property type="term" value="F:zinc ion binding"/>
    <property type="evidence" value="ECO:0007669"/>
    <property type="project" value="InterPro"/>
</dbReference>
<dbReference type="InterPro" id="IPR013154">
    <property type="entry name" value="ADH-like_N"/>
</dbReference>
<dbReference type="Pfam" id="PF08240">
    <property type="entry name" value="ADH_N"/>
    <property type="match status" value="1"/>
</dbReference>
<comment type="caution">
    <text evidence="13">The sequence shown here is derived from an EMBL/GenBank/DDBJ whole genome shotgun (WGS) entry which is preliminary data.</text>
</comment>
<name>A0AAE8N0U3_9PEZI</name>
<protein>
    <recommendedName>
        <fullName evidence="9">alcohol dehydrogenase (NADP(+))</fullName>
        <ecNumber evidence="9">1.1.1.2</ecNumber>
    </recommendedName>
</protein>
<dbReference type="InterPro" id="IPR020843">
    <property type="entry name" value="ER"/>
</dbReference>
<reference evidence="13" key="1">
    <citation type="submission" date="2018-03" db="EMBL/GenBank/DDBJ databases">
        <authorList>
            <person name="Guldener U."/>
        </authorList>
    </citation>
    <scope>NUCLEOTIDE SEQUENCE</scope>
</reference>
<evidence type="ECO:0000256" key="11">
    <source>
        <dbReference type="RuleBase" id="RU361277"/>
    </source>
</evidence>
<dbReference type="GO" id="GO:0008106">
    <property type="term" value="F:alcohol dehydrogenase (NADP+) activity"/>
    <property type="evidence" value="ECO:0007669"/>
    <property type="project" value="UniProtKB-EC"/>
</dbReference>
<dbReference type="PROSITE" id="PS00059">
    <property type="entry name" value="ADH_ZINC"/>
    <property type="match status" value="1"/>
</dbReference>
<evidence type="ECO:0000256" key="3">
    <source>
        <dbReference type="ARBA" id="ARBA00011738"/>
    </source>
</evidence>
<evidence type="ECO:0000256" key="1">
    <source>
        <dbReference type="ARBA" id="ARBA00001947"/>
    </source>
</evidence>
<keyword evidence="7" id="KW-0521">NADP</keyword>
<evidence type="ECO:0000259" key="12">
    <source>
        <dbReference type="SMART" id="SM00829"/>
    </source>
</evidence>
<dbReference type="Gene3D" id="3.90.180.10">
    <property type="entry name" value="Medium-chain alcohol dehydrogenases, catalytic domain"/>
    <property type="match status" value="1"/>
</dbReference>
<dbReference type="GO" id="GO:0006066">
    <property type="term" value="P:alcohol metabolic process"/>
    <property type="evidence" value="ECO:0007669"/>
    <property type="project" value="UniProtKB-ARBA"/>
</dbReference>
<comment type="similarity">
    <text evidence="2 11">Belongs to the zinc-containing alcohol dehydrogenase family.</text>
</comment>
<feature type="domain" description="Enoyl reductase (ER)" evidence="12">
    <location>
        <begin position="20"/>
        <end position="355"/>
    </location>
</feature>
<proteinExistence type="inferred from homology"/>
<keyword evidence="14" id="KW-1185">Reference proteome</keyword>
<evidence type="ECO:0000256" key="5">
    <source>
        <dbReference type="ARBA" id="ARBA00022723"/>
    </source>
</evidence>
<sequence>MATDYKFQGWLGYSPESVKGQMKWDNFEPKKWTENDVDIKITHSGICGSDLHTLASGWGETKYPCCVGHEIVGIVVRAGKNVKGIQVGDRVGVGAQARSCLLPSCLDCSTGRENYCQSGRVDTYNAVYPDGEGNSYGGYSDYNRTDYRFVVKIPDGIPSEYAAPMLCAGVTMYAPLRNNGCGPGKTVGIVGVGGLGHFGVLFAKAMGADKVIGISRKASKRDEVLALGADKYVATDDDQDWIKENQRSIDLIISTVSSEKMPLSGYLSLLKVGGDLIQVGAPDGGNLPPVNAFTLIASRIKIGGSLIGSPGDIREMLQLAADKKIKPWVETRPLSDANQAVVDMEAGKARYRYVLVNGKHAGASKI</sequence>
<dbReference type="FunFam" id="3.40.50.720:FF:000158">
    <property type="entry name" value="Zinc-binding alcohol dehydrogenase"/>
    <property type="match status" value="1"/>
</dbReference>
<dbReference type="SUPFAM" id="SSF50129">
    <property type="entry name" value="GroES-like"/>
    <property type="match status" value="1"/>
</dbReference>